<keyword evidence="2" id="KW-0813">Transport</keyword>
<reference evidence="8 9" key="1">
    <citation type="journal article" date="2019" name="Nat. Ecol. Evol.">
        <title>Megaphylogeny resolves global patterns of mushroom evolution.</title>
        <authorList>
            <person name="Varga T."/>
            <person name="Krizsan K."/>
            <person name="Foldi C."/>
            <person name="Dima B."/>
            <person name="Sanchez-Garcia M."/>
            <person name="Sanchez-Ramirez S."/>
            <person name="Szollosi G.J."/>
            <person name="Szarkandi J.G."/>
            <person name="Papp V."/>
            <person name="Albert L."/>
            <person name="Andreopoulos W."/>
            <person name="Angelini C."/>
            <person name="Antonin V."/>
            <person name="Barry K.W."/>
            <person name="Bougher N.L."/>
            <person name="Buchanan P."/>
            <person name="Buyck B."/>
            <person name="Bense V."/>
            <person name="Catcheside P."/>
            <person name="Chovatia M."/>
            <person name="Cooper J."/>
            <person name="Damon W."/>
            <person name="Desjardin D."/>
            <person name="Finy P."/>
            <person name="Geml J."/>
            <person name="Haridas S."/>
            <person name="Hughes K."/>
            <person name="Justo A."/>
            <person name="Karasinski D."/>
            <person name="Kautmanova I."/>
            <person name="Kiss B."/>
            <person name="Kocsube S."/>
            <person name="Kotiranta H."/>
            <person name="LaButti K.M."/>
            <person name="Lechner B.E."/>
            <person name="Liimatainen K."/>
            <person name="Lipzen A."/>
            <person name="Lukacs Z."/>
            <person name="Mihaltcheva S."/>
            <person name="Morgado L.N."/>
            <person name="Niskanen T."/>
            <person name="Noordeloos M.E."/>
            <person name="Ohm R.A."/>
            <person name="Ortiz-Santana B."/>
            <person name="Ovrebo C."/>
            <person name="Racz N."/>
            <person name="Riley R."/>
            <person name="Savchenko A."/>
            <person name="Shiryaev A."/>
            <person name="Soop K."/>
            <person name="Spirin V."/>
            <person name="Szebenyi C."/>
            <person name="Tomsovsky M."/>
            <person name="Tulloss R.E."/>
            <person name="Uehling J."/>
            <person name="Grigoriev I.V."/>
            <person name="Vagvolgyi C."/>
            <person name="Papp T."/>
            <person name="Martin F.M."/>
            <person name="Miettinen O."/>
            <person name="Hibbett D.S."/>
            <person name="Nagy L.G."/>
        </authorList>
    </citation>
    <scope>NUCLEOTIDE SEQUENCE [LARGE SCALE GENOMIC DNA]</scope>
    <source>
        <strain evidence="8 9">CBS 309.79</strain>
    </source>
</reference>
<evidence type="ECO:0000313" key="9">
    <source>
        <dbReference type="Proteomes" id="UP000305067"/>
    </source>
</evidence>
<dbReference type="SUPFAM" id="SSF103481">
    <property type="entry name" value="Multidrug resistance efflux transporter EmrE"/>
    <property type="match status" value="1"/>
</dbReference>
<dbReference type="GO" id="GO:0005462">
    <property type="term" value="F:UDP-N-acetylglucosamine transmembrane transporter activity"/>
    <property type="evidence" value="ECO:0007669"/>
    <property type="project" value="TreeGrafter"/>
</dbReference>
<dbReference type="GO" id="GO:0005464">
    <property type="term" value="F:UDP-xylose transmembrane transporter activity"/>
    <property type="evidence" value="ECO:0007669"/>
    <property type="project" value="TreeGrafter"/>
</dbReference>
<keyword evidence="3" id="KW-0762">Sugar transport</keyword>
<evidence type="ECO:0000256" key="7">
    <source>
        <dbReference type="SAM" id="Phobius"/>
    </source>
</evidence>
<feature type="transmembrane region" description="Helical" evidence="7">
    <location>
        <begin position="27"/>
        <end position="46"/>
    </location>
</feature>
<organism evidence="8 9">
    <name type="scientific">Pterulicium gracile</name>
    <dbReference type="NCBI Taxonomy" id="1884261"/>
    <lineage>
        <taxon>Eukaryota</taxon>
        <taxon>Fungi</taxon>
        <taxon>Dikarya</taxon>
        <taxon>Basidiomycota</taxon>
        <taxon>Agaricomycotina</taxon>
        <taxon>Agaricomycetes</taxon>
        <taxon>Agaricomycetidae</taxon>
        <taxon>Agaricales</taxon>
        <taxon>Pleurotineae</taxon>
        <taxon>Pterulaceae</taxon>
        <taxon>Pterulicium</taxon>
    </lineage>
</organism>
<evidence type="ECO:0000256" key="1">
    <source>
        <dbReference type="ARBA" id="ARBA00004127"/>
    </source>
</evidence>
<dbReference type="PANTHER" id="PTHR10778:SF4">
    <property type="entry name" value="NUCLEOTIDE SUGAR TRANSPORTER SLC35B4"/>
    <property type="match status" value="1"/>
</dbReference>
<feature type="transmembrane region" description="Helical" evidence="7">
    <location>
        <begin position="153"/>
        <end position="172"/>
    </location>
</feature>
<dbReference type="AlphaFoldDB" id="A0A5C3QHJ5"/>
<accession>A0A5C3QHJ5</accession>
<comment type="subcellular location">
    <subcellularLocation>
        <location evidence="1">Endomembrane system</location>
        <topology evidence="1">Multi-pass membrane protein</topology>
    </subcellularLocation>
</comment>
<protein>
    <submittedName>
        <fullName evidence="8">UAA transporter</fullName>
    </submittedName>
</protein>
<sequence length="333" mass="36376">MSLALVFGGCCANALTLQELTAGHADLGYLITFSQFAFISSVSLFSNLKLHPYPTLKRRRIPIAQHLLQVVLFYFVSLLNNAAFAYDIPVTVHIIFRSGGLVTSMLLGWLISNKKFSRTRILSVLIVTIGIYLTTISTSPSKASQSSSSRQTYNQGIGILAFALFLSSYLGIVQERTIKANASDQPFPEDEYAPAHRESLFYLHALALPMFIPLLPSIKDQLRALGTYPPLEHYPSLLVPSQYLPLAFNSLTALVCTTGVHGLLSSSYTSLTITLVLAVRKAVSLVLSVLMDGNWDQPMLWAGASLVTLGTVMYALDAGQSTAPRPSPEKKMQ</sequence>
<dbReference type="Pfam" id="PF08449">
    <property type="entry name" value="UAA"/>
    <property type="match status" value="1"/>
</dbReference>
<keyword evidence="5 7" id="KW-1133">Transmembrane helix</keyword>
<dbReference type="OrthoDB" id="999962at2759"/>
<feature type="transmembrane region" description="Helical" evidence="7">
    <location>
        <begin position="297"/>
        <end position="316"/>
    </location>
</feature>
<feature type="transmembrane region" description="Helical" evidence="7">
    <location>
        <begin position="67"/>
        <end position="86"/>
    </location>
</feature>
<gene>
    <name evidence="8" type="ORF">BDV98DRAFT_105963</name>
</gene>
<dbReference type="InterPro" id="IPR037185">
    <property type="entry name" value="EmrE-like"/>
</dbReference>
<evidence type="ECO:0000256" key="4">
    <source>
        <dbReference type="ARBA" id="ARBA00022692"/>
    </source>
</evidence>
<feature type="transmembrane region" description="Helical" evidence="7">
    <location>
        <begin position="122"/>
        <end position="141"/>
    </location>
</feature>
<dbReference type="PANTHER" id="PTHR10778">
    <property type="entry name" value="SOLUTE CARRIER FAMILY 35 MEMBER B"/>
    <property type="match status" value="1"/>
</dbReference>
<dbReference type="EMBL" id="ML178828">
    <property type="protein sequence ID" value="TFL00600.1"/>
    <property type="molecule type" value="Genomic_DNA"/>
</dbReference>
<proteinExistence type="predicted"/>
<evidence type="ECO:0000256" key="2">
    <source>
        <dbReference type="ARBA" id="ARBA00022448"/>
    </source>
</evidence>
<evidence type="ECO:0000256" key="6">
    <source>
        <dbReference type="ARBA" id="ARBA00023136"/>
    </source>
</evidence>
<keyword evidence="9" id="KW-1185">Reference proteome</keyword>
<dbReference type="GO" id="GO:0005789">
    <property type="term" value="C:endoplasmic reticulum membrane"/>
    <property type="evidence" value="ECO:0007669"/>
    <property type="project" value="TreeGrafter"/>
</dbReference>
<evidence type="ECO:0000256" key="5">
    <source>
        <dbReference type="ARBA" id="ARBA00022989"/>
    </source>
</evidence>
<evidence type="ECO:0000256" key="3">
    <source>
        <dbReference type="ARBA" id="ARBA00022597"/>
    </source>
</evidence>
<name>A0A5C3QHJ5_9AGAR</name>
<dbReference type="STRING" id="1884261.A0A5C3QHJ5"/>
<dbReference type="GO" id="GO:0000139">
    <property type="term" value="C:Golgi membrane"/>
    <property type="evidence" value="ECO:0007669"/>
    <property type="project" value="TreeGrafter"/>
</dbReference>
<dbReference type="InterPro" id="IPR013657">
    <property type="entry name" value="SCL35B1-4/HUT1"/>
</dbReference>
<feature type="transmembrane region" description="Helical" evidence="7">
    <location>
        <begin position="92"/>
        <end position="110"/>
    </location>
</feature>
<dbReference type="Proteomes" id="UP000305067">
    <property type="component" value="Unassembled WGS sequence"/>
</dbReference>
<keyword evidence="4 7" id="KW-0812">Transmembrane</keyword>
<evidence type="ECO:0000313" key="8">
    <source>
        <dbReference type="EMBL" id="TFL00600.1"/>
    </source>
</evidence>
<keyword evidence="6 7" id="KW-0472">Membrane</keyword>